<dbReference type="EMBL" id="MGGI01000005">
    <property type="protein sequence ID" value="OGM27280.1"/>
    <property type="molecule type" value="Genomic_DNA"/>
</dbReference>
<organism evidence="8 9">
    <name type="scientific">Candidatus Woesebacteria bacterium RIFCSPHIGHO2_01_FULL_39_28</name>
    <dbReference type="NCBI Taxonomy" id="1802496"/>
    <lineage>
        <taxon>Bacteria</taxon>
        <taxon>Candidatus Woeseibacteriota</taxon>
    </lineage>
</organism>
<dbReference type="Proteomes" id="UP000178851">
    <property type="component" value="Unassembled WGS sequence"/>
</dbReference>
<comment type="cofactor">
    <cofactor evidence="1">
        <name>Zn(2+)</name>
        <dbReference type="ChEBI" id="CHEBI:29105"/>
    </cofactor>
</comment>
<dbReference type="Gene3D" id="3.40.630.10">
    <property type="entry name" value="Zn peptidases"/>
    <property type="match status" value="1"/>
</dbReference>
<dbReference type="SUPFAM" id="SSF53187">
    <property type="entry name" value="Zn-dependent exopeptidases"/>
    <property type="match status" value="1"/>
</dbReference>
<dbReference type="InterPro" id="IPR011650">
    <property type="entry name" value="Peptidase_M20_dimer"/>
</dbReference>
<protein>
    <recommendedName>
        <fullName evidence="7">Peptidase M20 dimerisation domain-containing protein</fullName>
    </recommendedName>
</protein>
<reference evidence="8 9" key="1">
    <citation type="journal article" date="2016" name="Nat. Commun.">
        <title>Thousands of microbial genomes shed light on interconnected biogeochemical processes in an aquifer system.</title>
        <authorList>
            <person name="Anantharaman K."/>
            <person name="Brown C.T."/>
            <person name="Hug L.A."/>
            <person name="Sharon I."/>
            <person name="Castelle C.J."/>
            <person name="Probst A.J."/>
            <person name="Thomas B.C."/>
            <person name="Singh A."/>
            <person name="Wilkins M.J."/>
            <person name="Karaoz U."/>
            <person name="Brodie E.L."/>
            <person name="Williams K.H."/>
            <person name="Hubbard S.S."/>
            <person name="Banfield J.F."/>
        </authorList>
    </citation>
    <scope>NUCLEOTIDE SEQUENCE [LARGE SCALE GENOMIC DNA]</scope>
</reference>
<dbReference type="InterPro" id="IPR008007">
    <property type="entry name" value="Peptidase_M42"/>
</dbReference>
<evidence type="ECO:0000256" key="1">
    <source>
        <dbReference type="ARBA" id="ARBA00001947"/>
    </source>
</evidence>
<comment type="cofactor">
    <cofactor evidence="6">
        <name>a divalent metal cation</name>
        <dbReference type="ChEBI" id="CHEBI:60240"/>
    </cofactor>
    <text evidence="6">Binds 2 divalent metal cations per subunit.</text>
</comment>
<evidence type="ECO:0000256" key="2">
    <source>
        <dbReference type="ARBA" id="ARBA00022723"/>
    </source>
</evidence>
<evidence type="ECO:0000256" key="6">
    <source>
        <dbReference type="PIRSR" id="PIRSR001123-2"/>
    </source>
</evidence>
<dbReference type="GO" id="GO:0046872">
    <property type="term" value="F:metal ion binding"/>
    <property type="evidence" value="ECO:0007669"/>
    <property type="project" value="UniProtKB-UniRule"/>
</dbReference>
<dbReference type="AlphaFoldDB" id="A0A1F7YJB2"/>
<keyword evidence="4" id="KW-0862">Zinc</keyword>
<keyword evidence="3" id="KW-0378">Hydrolase</keyword>
<keyword evidence="2 6" id="KW-0479">Metal-binding</keyword>
<sequence length="361" mass="38522">MKEAIERTFYSLAKVDSVSKNESAITSLVTDRLVALGFDTKRDEIGNVIGFLPGAGQPILLNAHLDGVPPGKGHIPLKSGDILKSDGSTNLRADDIAGVAIILEAANVIVTEQKAHPPLVVAFTVQEEIGLWGAKALNLAEYGVTQGIVFDNAFEAGSVVSQGSAYVAFDVEIIGKETHPGKDLTQGANAIQVLLDTGIRAGEADDGKTRVNIGILSAGKARNVVPGNLTLQGEVRSFLQGQDLKARVDQLQSAFTEAAERNRAEVKFSTKQLALAYKVDSDEPLLQTYKNVVEQRGGIFEMKETFVASDANALRGEKGLNVFVVSTGVRNEHSVEETVDLSELEQLGKDLVKVLELASTT</sequence>
<accession>A0A1F7YJB2</accession>
<evidence type="ECO:0000313" key="9">
    <source>
        <dbReference type="Proteomes" id="UP000178851"/>
    </source>
</evidence>
<comment type="caution">
    <text evidence="8">The sequence shown here is derived from an EMBL/GenBank/DDBJ whole genome shotgun (WGS) entry which is preliminary data.</text>
</comment>
<dbReference type="Pfam" id="PF01546">
    <property type="entry name" value="Peptidase_M20"/>
    <property type="match status" value="1"/>
</dbReference>
<dbReference type="PANTHER" id="PTHR42994">
    <property type="entry name" value="PEPTIDASE T"/>
    <property type="match status" value="1"/>
</dbReference>
<feature type="binding site" evidence="6">
    <location>
        <position position="64"/>
    </location>
    <ligand>
        <name>Zn(2+)</name>
        <dbReference type="ChEBI" id="CHEBI:29105"/>
        <label>1</label>
    </ligand>
</feature>
<proteinExistence type="inferred from homology"/>
<evidence type="ECO:0000259" key="7">
    <source>
        <dbReference type="Pfam" id="PF07687"/>
    </source>
</evidence>
<dbReference type="SUPFAM" id="SSF55031">
    <property type="entry name" value="Bacterial exopeptidase dimerisation domain"/>
    <property type="match status" value="1"/>
</dbReference>
<feature type="domain" description="Peptidase M20 dimerisation" evidence="7">
    <location>
        <begin position="167"/>
        <end position="261"/>
    </location>
</feature>
<evidence type="ECO:0000256" key="4">
    <source>
        <dbReference type="ARBA" id="ARBA00022833"/>
    </source>
</evidence>
<name>A0A1F7YJB2_9BACT</name>
<dbReference type="InterPro" id="IPR036264">
    <property type="entry name" value="Bact_exopeptidase_dim_dom"/>
</dbReference>
<dbReference type="PANTHER" id="PTHR42994:SF2">
    <property type="entry name" value="PEPTIDASE"/>
    <property type="match status" value="1"/>
</dbReference>
<dbReference type="InterPro" id="IPR002933">
    <property type="entry name" value="Peptidase_M20"/>
</dbReference>
<gene>
    <name evidence="8" type="ORF">A2627_03425</name>
</gene>
<evidence type="ECO:0000256" key="5">
    <source>
        <dbReference type="PIRNR" id="PIRNR001123"/>
    </source>
</evidence>
<dbReference type="Gene3D" id="3.30.70.360">
    <property type="match status" value="1"/>
</dbReference>
<dbReference type="Pfam" id="PF07687">
    <property type="entry name" value="M20_dimer"/>
    <property type="match status" value="1"/>
</dbReference>
<dbReference type="GO" id="GO:0004177">
    <property type="term" value="F:aminopeptidase activity"/>
    <property type="evidence" value="ECO:0007669"/>
    <property type="project" value="UniProtKB-UniRule"/>
</dbReference>
<evidence type="ECO:0000313" key="8">
    <source>
        <dbReference type="EMBL" id="OGM27280.1"/>
    </source>
</evidence>
<dbReference type="PIRSF" id="PIRSF001123">
    <property type="entry name" value="PepA_GA"/>
    <property type="match status" value="1"/>
</dbReference>
<comment type="similarity">
    <text evidence="5">Belongs to the peptidase M42 family.</text>
</comment>
<evidence type="ECO:0000256" key="3">
    <source>
        <dbReference type="ARBA" id="ARBA00022801"/>
    </source>
</evidence>